<evidence type="ECO:0000313" key="1">
    <source>
        <dbReference type="EMBL" id="GAA1829222.1"/>
    </source>
</evidence>
<gene>
    <name evidence="1" type="ORF">GCM10009682_55130</name>
</gene>
<organism evidence="1 2">
    <name type="scientific">Luedemannella flava</name>
    <dbReference type="NCBI Taxonomy" id="349316"/>
    <lineage>
        <taxon>Bacteria</taxon>
        <taxon>Bacillati</taxon>
        <taxon>Actinomycetota</taxon>
        <taxon>Actinomycetes</taxon>
        <taxon>Micromonosporales</taxon>
        <taxon>Micromonosporaceae</taxon>
        <taxon>Luedemannella</taxon>
    </lineage>
</organism>
<sequence>MVNPEVGRRARHIVLLVAAWGLLMPGSGDPRMPGGIARANAAVPAVPTPGVNTAGLAVLIGNELIRPDGTRRALDLPSGTTAAAAAQVPGGWVVEAQTERQRTLHFYGATGAGRRIGYVRGIWDLTPDGRTLVAVGLTATPSTAAVNPVVSAHELPTLRLKAQQRFAGGHGPLIIGTSNDRVLLRQAQATPQTTLAAVWNLRTNTMQTSATSAWFWSLGGTATVLRRVDRLDASRRVVGSCVDAVDAASGTIPLGNTGVCTAVARNTHTGMLSPDGRWAAIAVSTTAASPPAIQLVSVADLHAGRWRPVALGTGRFIQFWDSPSTMIVATIAGTNVTQQRCDTAARCTTLRLPPNQGERAPVLVPRFGAR</sequence>
<reference evidence="2" key="1">
    <citation type="journal article" date="2019" name="Int. J. Syst. Evol. Microbiol.">
        <title>The Global Catalogue of Microorganisms (GCM) 10K type strain sequencing project: providing services to taxonomists for standard genome sequencing and annotation.</title>
        <authorList>
            <consortium name="The Broad Institute Genomics Platform"/>
            <consortium name="The Broad Institute Genome Sequencing Center for Infectious Disease"/>
            <person name="Wu L."/>
            <person name="Ma J."/>
        </authorList>
    </citation>
    <scope>NUCLEOTIDE SEQUENCE [LARGE SCALE GENOMIC DNA]</scope>
    <source>
        <strain evidence="2">JCM 13250</strain>
    </source>
</reference>
<comment type="caution">
    <text evidence="1">The sequence shown here is derived from an EMBL/GenBank/DDBJ whole genome shotgun (WGS) entry which is preliminary data.</text>
</comment>
<accession>A0ABP4YS56</accession>
<proteinExistence type="predicted"/>
<dbReference type="Proteomes" id="UP001500218">
    <property type="component" value="Unassembled WGS sequence"/>
</dbReference>
<keyword evidence="2" id="KW-1185">Reference proteome</keyword>
<evidence type="ECO:0000313" key="2">
    <source>
        <dbReference type="Proteomes" id="UP001500218"/>
    </source>
</evidence>
<protein>
    <submittedName>
        <fullName evidence="1">Uncharacterized protein</fullName>
    </submittedName>
</protein>
<dbReference type="RefSeq" id="WP_344138598.1">
    <property type="nucleotide sequence ID" value="NZ_BAAALT010000253.1"/>
</dbReference>
<dbReference type="EMBL" id="BAAALT010000253">
    <property type="protein sequence ID" value="GAA1829222.1"/>
    <property type="molecule type" value="Genomic_DNA"/>
</dbReference>
<name>A0ABP4YS56_9ACTN</name>